<comment type="caution">
    <text evidence="1">The sequence shown here is derived from an EMBL/GenBank/DDBJ whole genome shotgun (WGS) entry which is preliminary data.</text>
</comment>
<accession>A0A8X8LCG8</accession>
<dbReference type="SUPFAM" id="SSF55961">
    <property type="entry name" value="Bet v1-like"/>
    <property type="match status" value="1"/>
</dbReference>
<dbReference type="RefSeq" id="WP_092721241.1">
    <property type="nucleotide sequence ID" value="NZ_FNNO01000001.1"/>
</dbReference>
<proteinExistence type="predicted"/>
<name>A0A8X8LCG8_9BACT</name>
<evidence type="ECO:0000313" key="2">
    <source>
        <dbReference type="Proteomes" id="UP000198711"/>
    </source>
</evidence>
<dbReference type="AlphaFoldDB" id="A0A8X8LCG8"/>
<protein>
    <recommendedName>
        <fullName evidence="3">Polyketide cyclase / dehydrase and lipid transport</fullName>
    </recommendedName>
</protein>
<evidence type="ECO:0008006" key="3">
    <source>
        <dbReference type="Google" id="ProtNLM"/>
    </source>
</evidence>
<sequence>MAKAYAFITRWQVRAPLPEVWDLIYDSVQWPQWWKGVLAVSVIKAGDETGVGGVRKYTWKSVLPYRLEFDMELVVIDRYRYMKGVAAGELDGIGEWYFEEKDGITYVQYNWNVFTRKVWMNACHFMLKPVFEFNHHQVMAWGAKGLARKLNAELLSCRSNAY</sequence>
<dbReference type="CDD" id="cd07824">
    <property type="entry name" value="SRPBCC_6"/>
    <property type="match status" value="1"/>
</dbReference>
<dbReference type="Gene3D" id="3.30.530.20">
    <property type="match status" value="1"/>
</dbReference>
<gene>
    <name evidence="1" type="ORF">SAMN05444410_10139</name>
</gene>
<keyword evidence="2" id="KW-1185">Reference proteome</keyword>
<dbReference type="Proteomes" id="UP000198711">
    <property type="component" value="Unassembled WGS sequence"/>
</dbReference>
<dbReference type="InterPro" id="IPR023393">
    <property type="entry name" value="START-like_dom_sf"/>
</dbReference>
<dbReference type="EMBL" id="FNNO01000001">
    <property type="protein sequence ID" value="SDW02334.1"/>
    <property type="molecule type" value="Genomic_DNA"/>
</dbReference>
<reference evidence="1 2" key="1">
    <citation type="submission" date="2016-10" db="EMBL/GenBank/DDBJ databases">
        <authorList>
            <person name="Varghese N."/>
            <person name="Submissions S."/>
        </authorList>
    </citation>
    <scope>NUCLEOTIDE SEQUENCE [LARGE SCALE GENOMIC DNA]</scope>
    <source>
        <strain evidence="1 2">DSM 25353</strain>
    </source>
</reference>
<organism evidence="1 2">
    <name type="scientific">Hydrobacter penzbergensis</name>
    <dbReference type="NCBI Taxonomy" id="1235997"/>
    <lineage>
        <taxon>Bacteria</taxon>
        <taxon>Pseudomonadati</taxon>
        <taxon>Bacteroidota</taxon>
        <taxon>Chitinophagia</taxon>
        <taxon>Chitinophagales</taxon>
        <taxon>Chitinophagaceae</taxon>
        <taxon>Hydrobacter</taxon>
    </lineage>
</organism>
<evidence type="ECO:0000313" key="1">
    <source>
        <dbReference type="EMBL" id="SDW02334.1"/>
    </source>
</evidence>